<dbReference type="RefSeq" id="WP_302108576.1">
    <property type="nucleotide sequence ID" value="NZ_JAUKTR010000001.1"/>
</dbReference>
<name>A0ABT8SJC2_9CAUL</name>
<gene>
    <name evidence="2" type="ORF">Q0812_01760</name>
</gene>
<sequence>MTEQEKSLGHALMSFALMGPLLAAPRGGRPPRTRSRPSSYEPLPELKRR</sequence>
<protein>
    <submittedName>
        <fullName evidence="2">Uncharacterized protein</fullName>
    </submittedName>
</protein>
<proteinExistence type="predicted"/>
<comment type="caution">
    <text evidence="2">The sequence shown here is derived from an EMBL/GenBank/DDBJ whole genome shotgun (WGS) entry which is preliminary data.</text>
</comment>
<evidence type="ECO:0000256" key="1">
    <source>
        <dbReference type="SAM" id="MobiDB-lite"/>
    </source>
</evidence>
<feature type="region of interest" description="Disordered" evidence="1">
    <location>
        <begin position="21"/>
        <end position="49"/>
    </location>
</feature>
<reference evidence="2" key="1">
    <citation type="submission" date="2023-07" db="EMBL/GenBank/DDBJ databases">
        <title>Brevundimonas soil sp. nov., isolated from the soil of chemical plant.</title>
        <authorList>
            <person name="Wu N."/>
        </authorList>
    </citation>
    <scope>NUCLEOTIDE SEQUENCE</scope>
    <source>
        <strain evidence="2">XZ-24</strain>
    </source>
</reference>
<dbReference type="EMBL" id="JAUKTR010000001">
    <property type="protein sequence ID" value="MDO1558155.1"/>
    <property type="molecule type" value="Genomic_DNA"/>
</dbReference>
<accession>A0ABT8SJC2</accession>
<evidence type="ECO:0000313" key="3">
    <source>
        <dbReference type="Proteomes" id="UP001169063"/>
    </source>
</evidence>
<organism evidence="2 3">
    <name type="scientific">Peiella sedimenti</name>
    <dbReference type="NCBI Taxonomy" id="3061083"/>
    <lineage>
        <taxon>Bacteria</taxon>
        <taxon>Pseudomonadati</taxon>
        <taxon>Pseudomonadota</taxon>
        <taxon>Alphaproteobacteria</taxon>
        <taxon>Caulobacterales</taxon>
        <taxon>Caulobacteraceae</taxon>
        <taxon>Peiella</taxon>
    </lineage>
</organism>
<evidence type="ECO:0000313" key="2">
    <source>
        <dbReference type="EMBL" id="MDO1558155.1"/>
    </source>
</evidence>
<dbReference type="Proteomes" id="UP001169063">
    <property type="component" value="Unassembled WGS sequence"/>
</dbReference>
<keyword evidence="3" id="KW-1185">Reference proteome</keyword>